<evidence type="ECO:0000256" key="2">
    <source>
        <dbReference type="SAM" id="MobiDB-lite"/>
    </source>
</evidence>
<reference evidence="3" key="1">
    <citation type="submission" date="2020-07" db="EMBL/GenBank/DDBJ databases">
        <title>The High-quality genome of the commercially important snow crab, Chionoecetes opilio.</title>
        <authorList>
            <person name="Jeong J.-H."/>
            <person name="Ryu S."/>
        </authorList>
    </citation>
    <scope>NUCLEOTIDE SEQUENCE</scope>
    <source>
        <strain evidence="3">MADBK_172401_WGS</strain>
        <tissue evidence="3">Digestive gland</tissue>
    </source>
</reference>
<feature type="coiled-coil region" evidence="1">
    <location>
        <begin position="217"/>
        <end position="244"/>
    </location>
</feature>
<proteinExistence type="predicted"/>
<organism evidence="3 4">
    <name type="scientific">Chionoecetes opilio</name>
    <name type="common">Atlantic snow crab</name>
    <name type="synonym">Cancer opilio</name>
    <dbReference type="NCBI Taxonomy" id="41210"/>
    <lineage>
        <taxon>Eukaryota</taxon>
        <taxon>Metazoa</taxon>
        <taxon>Ecdysozoa</taxon>
        <taxon>Arthropoda</taxon>
        <taxon>Crustacea</taxon>
        <taxon>Multicrustacea</taxon>
        <taxon>Malacostraca</taxon>
        <taxon>Eumalacostraca</taxon>
        <taxon>Eucarida</taxon>
        <taxon>Decapoda</taxon>
        <taxon>Pleocyemata</taxon>
        <taxon>Brachyura</taxon>
        <taxon>Eubrachyura</taxon>
        <taxon>Majoidea</taxon>
        <taxon>Majidae</taxon>
        <taxon>Chionoecetes</taxon>
    </lineage>
</organism>
<gene>
    <name evidence="3" type="ORF">GWK47_007667</name>
</gene>
<dbReference type="PANTHER" id="PTHR23159:SF31">
    <property type="entry name" value="CENTROSOME-ASSOCIATED PROTEIN CEP250 ISOFORM X1"/>
    <property type="match status" value="1"/>
</dbReference>
<feature type="coiled-coil region" evidence="1">
    <location>
        <begin position="298"/>
        <end position="465"/>
    </location>
</feature>
<dbReference type="EMBL" id="JACEEZ010016070">
    <property type="protein sequence ID" value="KAG0718436.1"/>
    <property type="molecule type" value="Genomic_DNA"/>
</dbReference>
<dbReference type="AlphaFoldDB" id="A0A8J4Y814"/>
<dbReference type="OrthoDB" id="10255000at2759"/>
<sequence length="607" mass="67047">MTLETKEFEITSDDSFCLTDKLVKSHQEIKAQAKVISELQAEVSRLSDQALPQHLCGSSADLSEPLPPPPFHLLQDSEASVVPVEGERWPASDTGTAIKASVNHPDHLQQQQQTEKPNSLGLSQEQSWAPVSPSESEAWSEPDRNVSLARIGLDTSSLGGGLERSTSRPRQHRSTAALTLTSESEAEVTLESCVPPPLPSPVSTGKASKRRSDVAELRRVATKLREVEQLNDTLRAELHIYQTLNQQLLPPPLHTRPSTSDKGVETHRGETADAAVGAEEASPAPGVLTLPASLLEDIRGLRGKLEEAIVNNDQLRDQLESALTAHPQDEARFLHLTAAIQTSQEEQREAREKLQASQITLREQEERCQQLHHKLQQCEAQLTQQQQQLEASQQQATAASIATSHTLQEKESAVKEQAVQLREREQEVKQLQGKVVQLQEEVSKVGRMQEELQVQEARLLEVNKERLTLVGERAKLQAQLVSASAQARLQEPNTSLLQELKAGRCTVATLQKEREVLVVDKEALEKGSQVLRDEVASLQATVTHLKARHTHAATPAPQHPHGDTQHHPQDPHGDQSEHHANDSSQWSGRQTPLRTNSSARMSNTSLW</sequence>
<evidence type="ECO:0000313" key="4">
    <source>
        <dbReference type="Proteomes" id="UP000770661"/>
    </source>
</evidence>
<feature type="region of interest" description="Disordered" evidence="2">
    <location>
        <begin position="249"/>
        <end position="270"/>
    </location>
</feature>
<feature type="region of interest" description="Disordered" evidence="2">
    <location>
        <begin position="546"/>
        <end position="607"/>
    </location>
</feature>
<name>A0A8J4Y814_CHIOP</name>
<feature type="region of interest" description="Disordered" evidence="2">
    <location>
        <begin position="105"/>
        <end position="210"/>
    </location>
</feature>
<dbReference type="Proteomes" id="UP000770661">
    <property type="component" value="Unassembled WGS sequence"/>
</dbReference>
<evidence type="ECO:0000256" key="1">
    <source>
        <dbReference type="SAM" id="Coils"/>
    </source>
</evidence>
<feature type="region of interest" description="Disordered" evidence="2">
    <location>
        <begin position="55"/>
        <end position="74"/>
    </location>
</feature>
<feature type="compositionally biased region" description="Polar residues" evidence="2">
    <location>
        <begin position="174"/>
        <end position="183"/>
    </location>
</feature>
<evidence type="ECO:0000313" key="3">
    <source>
        <dbReference type="EMBL" id="KAG0718436.1"/>
    </source>
</evidence>
<protein>
    <submittedName>
        <fullName evidence="3">Uncharacterized protein</fullName>
    </submittedName>
</protein>
<feature type="compositionally biased region" description="Polar residues" evidence="2">
    <location>
        <begin position="108"/>
        <end position="137"/>
    </location>
</feature>
<keyword evidence="1" id="KW-0175">Coiled coil</keyword>
<dbReference type="PANTHER" id="PTHR23159">
    <property type="entry name" value="CENTROSOMAL PROTEIN 2"/>
    <property type="match status" value="1"/>
</dbReference>
<feature type="compositionally biased region" description="Polar residues" evidence="2">
    <location>
        <begin position="582"/>
        <end position="607"/>
    </location>
</feature>
<feature type="compositionally biased region" description="Basic and acidic residues" evidence="2">
    <location>
        <begin position="560"/>
        <end position="581"/>
    </location>
</feature>
<comment type="caution">
    <text evidence="3">The sequence shown here is derived from an EMBL/GenBank/DDBJ whole genome shotgun (WGS) entry which is preliminary data.</text>
</comment>
<accession>A0A8J4Y814</accession>
<keyword evidence="4" id="KW-1185">Reference proteome</keyword>